<evidence type="ECO:0000256" key="7">
    <source>
        <dbReference type="RuleBase" id="RU363032"/>
    </source>
</evidence>
<feature type="transmembrane region" description="Helical" evidence="7">
    <location>
        <begin position="205"/>
        <end position="230"/>
    </location>
</feature>
<dbReference type="PANTHER" id="PTHR32243">
    <property type="entry name" value="MALTOSE TRANSPORT SYSTEM PERMEASE-RELATED"/>
    <property type="match status" value="1"/>
</dbReference>
<protein>
    <recommendedName>
        <fullName evidence="8">ABC transmembrane type-1 domain-containing protein</fullName>
    </recommendedName>
</protein>
<reference evidence="9" key="1">
    <citation type="submission" date="2020-02" db="EMBL/GenBank/DDBJ databases">
        <authorList>
            <person name="Meier V. D."/>
        </authorList>
    </citation>
    <scope>NUCLEOTIDE SEQUENCE</scope>
    <source>
        <strain evidence="9">AVDCRST_MAG73</strain>
    </source>
</reference>
<dbReference type="EMBL" id="CADCWE010000241">
    <property type="protein sequence ID" value="CAA9560548.1"/>
    <property type="molecule type" value="Genomic_DNA"/>
</dbReference>
<organism evidence="9">
    <name type="scientific">uncultured Thermomicrobiales bacterium</name>
    <dbReference type="NCBI Taxonomy" id="1645740"/>
    <lineage>
        <taxon>Bacteria</taxon>
        <taxon>Pseudomonadati</taxon>
        <taxon>Thermomicrobiota</taxon>
        <taxon>Thermomicrobia</taxon>
        <taxon>Thermomicrobiales</taxon>
        <taxon>environmental samples</taxon>
    </lineage>
</organism>
<keyword evidence="4 7" id="KW-0812">Transmembrane</keyword>
<keyword evidence="3" id="KW-1003">Cell membrane</keyword>
<keyword evidence="5 7" id="KW-1133">Transmembrane helix</keyword>
<gene>
    <name evidence="9" type="ORF">AVDCRST_MAG73-3659</name>
</gene>
<dbReference type="CDD" id="cd06261">
    <property type="entry name" value="TM_PBP2"/>
    <property type="match status" value="1"/>
</dbReference>
<dbReference type="Pfam" id="PF00528">
    <property type="entry name" value="BPD_transp_1"/>
    <property type="match status" value="1"/>
</dbReference>
<dbReference type="PROSITE" id="PS50928">
    <property type="entry name" value="ABC_TM1"/>
    <property type="match status" value="1"/>
</dbReference>
<evidence type="ECO:0000256" key="5">
    <source>
        <dbReference type="ARBA" id="ARBA00022989"/>
    </source>
</evidence>
<evidence type="ECO:0000313" key="9">
    <source>
        <dbReference type="EMBL" id="CAA9560548.1"/>
    </source>
</evidence>
<feature type="domain" description="ABC transmembrane type-1" evidence="8">
    <location>
        <begin position="88"/>
        <end position="284"/>
    </location>
</feature>
<dbReference type="GO" id="GO:0055085">
    <property type="term" value="P:transmembrane transport"/>
    <property type="evidence" value="ECO:0007669"/>
    <property type="project" value="InterPro"/>
</dbReference>
<dbReference type="SUPFAM" id="SSF161098">
    <property type="entry name" value="MetI-like"/>
    <property type="match status" value="1"/>
</dbReference>
<dbReference type="PANTHER" id="PTHR32243:SF18">
    <property type="entry name" value="INNER MEMBRANE ABC TRANSPORTER PERMEASE PROTEIN YCJP"/>
    <property type="match status" value="1"/>
</dbReference>
<evidence type="ECO:0000259" key="8">
    <source>
        <dbReference type="PROSITE" id="PS50928"/>
    </source>
</evidence>
<comment type="subcellular location">
    <subcellularLocation>
        <location evidence="1 7">Cell membrane</location>
        <topology evidence="1 7">Multi-pass membrane protein</topology>
    </subcellularLocation>
</comment>
<dbReference type="InterPro" id="IPR035906">
    <property type="entry name" value="MetI-like_sf"/>
</dbReference>
<evidence type="ECO:0000256" key="3">
    <source>
        <dbReference type="ARBA" id="ARBA00022475"/>
    </source>
</evidence>
<feature type="transmembrane region" description="Helical" evidence="7">
    <location>
        <begin position="87"/>
        <end position="111"/>
    </location>
</feature>
<evidence type="ECO:0000256" key="1">
    <source>
        <dbReference type="ARBA" id="ARBA00004651"/>
    </source>
</evidence>
<feature type="transmembrane region" description="Helical" evidence="7">
    <location>
        <begin position="164"/>
        <end position="184"/>
    </location>
</feature>
<name>A0A6J4UWS8_9BACT</name>
<feature type="transmembrane region" description="Helical" evidence="7">
    <location>
        <begin position="26"/>
        <end position="48"/>
    </location>
</feature>
<sequence>MATTVRSGVAPHTPSRRVRAGRLARSVGASVLVLVVCLITFFPVYWMAVTAIQSSRLSTVYPPSLWPRDLDLTAFREVFRDEPIERWIANSALLAGMATILCVGLAILGAYALSAMRWRGRAVFAVFLLATQMLPEALIIVPIFKIYNEFPLLGISLRESLPGLSLIDAAFILPIGVWVLKNMFDTVPREVREAALVDGAGPIRVLWQIVLPLTKPGLVAVGVVAFFYAWNEFLFAQTMIQDNAIKPASVGLASMISMLDTPIDRLLAAGLIFAIPPVVFYVVMQRYIVAGITAGAVKG</sequence>
<dbReference type="InterPro" id="IPR050901">
    <property type="entry name" value="BP-dep_ABC_trans_perm"/>
</dbReference>
<feature type="transmembrane region" description="Helical" evidence="7">
    <location>
        <begin position="123"/>
        <end position="144"/>
    </location>
</feature>
<keyword evidence="2 7" id="KW-0813">Transport</keyword>
<dbReference type="InterPro" id="IPR000515">
    <property type="entry name" value="MetI-like"/>
</dbReference>
<proteinExistence type="inferred from homology"/>
<dbReference type="AlphaFoldDB" id="A0A6J4UWS8"/>
<feature type="transmembrane region" description="Helical" evidence="7">
    <location>
        <begin position="266"/>
        <end position="284"/>
    </location>
</feature>
<comment type="similarity">
    <text evidence="7">Belongs to the binding-protein-dependent transport system permease family.</text>
</comment>
<evidence type="ECO:0000256" key="2">
    <source>
        <dbReference type="ARBA" id="ARBA00022448"/>
    </source>
</evidence>
<keyword evidence="6 7" id="KW-0472">Membrane</keyword>
<dbReference type="Gene3D" id="1.10.3720.10">
    <property type="entry name" value="MetI-like"/>
    <property type="match status" value="1"/>
</dbReference>
<evidence type="ECO:0000256" key="6">
    <source>
        <dbReference type="ARBA" id="ARBA00023136"/>
    </source>
</evidence>
<evidence type="ECO:0000256" key="4">
    <source>
        <dbReference type="ARBA" id="ARBA00022692"/>
    </source>
</evidence>
<accession>A0A6J4UWS8</accession>
<dbReference type="GO" id="GO:0005886">
    <property type="term" value="C:plasma membrane"/>
    <property type="evidence" value="ECO:0007669"/>
    <property type="project" value="UniProtKB-SubCell"/>
</dbReference>